<sequence>MRLRCPLCGERDRREFSYKGAAVALDRPATEDWSAEWDDYLHNRANPAGETRDLWQHAAGCGAWLVVTRDTVTHAVTEVALARDAARGKGAA</sequence>
<keyword evidence="2" id="KW-1185">Reference proteome</keyword>
<dbReference type="GO" id="GO:0008115">
    <property type="term" value="F:sarcosine oxidase activity"/>
    <property type="evidence" value="ECO:0007669"/>
    <property type="project" value="InterPro"/>
</dbReference>
<dbReference type="EMBL" id="QOHR01000017">
    <property type="protein sequence ID" value="REC55610.1"/>
    <property type="molecule type" value="Genomic_DNA"/>
</dbReference>
<evidence type="ECO:0000313" key="2">
    <source>
        <dbReference type="Proteomes" id="UP000257131"/>
    </source>
</evidence>
<protein>
    <submittedName>
        <fullName evidence="1">Sarcosine oxidase subunit delta</fullName>
    </submittedName>
</protein>
<evidence type="ECO:0000313" key="1">
    <source>
        <dbReference type="EMBL" id="REC55610.1"/>
    </source>
</evidence>
<dbReference type="OrthoDB" id="5420070at2"/>
<dbReference type="Gene3D" id="3.30.2270.10">
    <property type="entry name" value="Folate-binding superfamily"/>
    <property type="match status" value="1"/>
</dbReference>
<comment type="caution">
    <text evidence="1">The sequence shown here is derived from an EMBL/GenBank/DDBJ whole genome shotgun (WGS) entry which is preliminary data.</text>
</comment>
<dbReference type="GO" id="GO:0046653">
    <property type="term" value="P:tetrahydrofolate metabolic process"/>
    <property type="evidence" value="ECO:0007669"/>
    <property type="project" value="InterPro"/>
</dbReference>
<organism evidence="1 2">
    <name type="scientific">Rhodosalinus sediminis</name>
    <dbReference type="NCBI Taxonomy" id="1940533"/>
    <lineage>
        <taxon>Bacteria</taxon>
        <taxon>Pseudomonadati</taxon>
        <taxon>Pseudomonadota</taxon>
        <taxon>Alphaproteobacteria</taxon>
        <taxon>Rhodobacterales</taxon>
        <taxon>Paracoccaceae</taxon>
        <taxon>Rhodosalinus</taxon>
    </lineage>
</organism>
<proteinExistence type="predicted"/>
<gene>
    <name evidence="1" type="ORF">DRV84_11365</name>
</gene>
<dbReference type="InterPro" id="IPR006279">
    <property type="entry name" value="SoxD"/>
</dbReference>
<dbReference type="RefSeq" id="WP_115980703.1">
    <property type="nucleotide sequence ID" value="NZ_CAJXNW010000152.1"/>
</dbReference>
<accession>A0A3D9BQ36</accession>
<name>A0A3D9BQ36_9RHOB</name>
<dbReference type="InterPro" id="IPR038561">
    <property type="entry name" value="SoxD_sf"/>
</dbReference>
<dbReference type="Pfam" id="PF04267">
    <property type="entry name" value="SoxD"/>
    <property type="match status" value="1"/>
</dbReference>
<reference evidence="1 2" key="1">
    <citation type="journal article" date="2017" name="Int. J. Syst. Evol. Microbiol.">
        <title>Rhodosalinus sediminis gen. nov., sp. nov., isolated from marine saltern.</title>
        <authorList>
            <person name="Guo L.Y."/>
            <person name="Ling S.K."/>
            <person name="Li C.M."/>
            <person name="Chen G.J."/>
            <person name="Du Z.J."/>
        </authorList>
    </citation>
    <scope>NUCLEOTIDE SEQUENCE [LARGE SCALE GENOMIC DNA]</scope>
    <source>
        <strain evidence="1 2">WDN1C137</strain>
    </source>
</reference>
<dbReference type="AlphaFoldDB" id="A0A3D9BQ36"/>
<dbReference type="Proteomes" id="UP000257131">
    <property type="component" value="Unassembled WGS sequence"/>
</dbReference>